<dbReference type="InterPro" id="IPR029016">
    <property type="entry name" value="GAF-like_dom_sf"/>
</dbReference>
<dbReference type="OrthoDB" id="73375at2"/>
<dbReference type="HOGENOM" id="CLU_1804629_0_0_6"/>
<dbReference type="EMBL" id="AAOE01000026">
    <property type="protein sequence ID" value="EAR08071.1"/>
    <property type="molecule type" value="Genomic_DNA"/>
</dbReference>
<keyword evidence="2" id="KW-0808">Transferase</keyword>
<gene>
    <name evidence="2" type="ORF">MED297_07506</name>
</gene>
<evidence type="ECO:0000313" key="3">
    <source>
        <dbReference type="Proteomes" id="UP000005953"/>
    </source>
</evidence>
<sequence length="143" mass="15684">MQLTRSFAEPLSALNDDLGTDIAIISSVVDACYTILEVQAPSDFLDAGRRFPLGDTYCHQVVQDAKTISYDALGRIRAEILHPVYTAMQLEAYVGTPLWYERKIIGTLSFSGFGPKVGGFNAQDLKKVEQLAAEISTALEPKQ</sequence>
<accession>A4BIJ2</accession>
<organism evidence="2 3">
    <name type="scientific">Reinekea blandensis MED297</name>
    <dbReference type="NCBI Taxonomy" id="314283"/>
    <lineage>
        <taxon>Bacteria</taxon>
        <taxon>Pseudomonadati</taxon>
        <taxon>Pseudomonadota</taxon>
        <taxon>Gammaproteobacteria</taxon>
        <taxon>Oceanospirillales</taxon>
        <taxon>Saccharospirillaceae</taxon>
        <taxon>Reinekea</taxon>
    </lineage>
</organism>
<dbReference type="AlphaFoldDB" id="A4BIJ2"/>
<comment type="caution">
    <text evidence="2">The sequence shown here is derived from an EMBL/GenBank/DDBJ whole genome shotgun (WGS) entry which is preliminary data.</text>
</comment>
<dbReference type="GO" id="GO:0016301">
    <property type="term" value="F:kinase activity"/>
    <property type="evidence" value="ECO:0007669"/>
    <property type="project" value="UniProtKB-KW"/>
</dbReference>
<evidence type="ECO:0000313" key="2">
    <source>
        <dbReference type="EMBL" id="EAR08071.1"/>
    </source>
</evidence>
<reference evidence="2 3" key="1">
    <citation type="submission" date="2006-02" db="EMBL/GenBank/DDBJ databases">
        <authorList>
            <person name="Pinhassi J."/>
            <person name="Pedros-Alio C."/>
            <person name="Ferriera S."/>
            <person name="Johnson J."/>
            <person name="Kravitz S."/>
            <person name="Halpern A."/>
            <person name="Remington K."/>
            <person name="Beeson K."/>
            <person name="Tran B."/>
            <person name="Rogers Y.-H."/>
            <person name="Friedman R."/>
            <person name="Venter J.C."/>
        </authorList>
    </citation>
    <scope>NUCLEOTIDE SEQUENCE [LARGE SCALE GENOMIC DNA]</scope>
    <source>
        <strain evidence="2 3">MED297</strain>
    </source>
</reference>
<proteinExistence type="predicted"/>
<keyword evidence="3" id="KW-1185">Reference proteome</keyword>
<protein>
    <submittedName>
        <fullName evidence="2">11-domain light and oxygen sensing his kinase</fullName>
    </submittedName>
</protein>
<name>A4BIJ2_9GAMM</name>
<evidence type="ECO:0000259" key="1">
    <source>
        <dbReference type="Pfam" id="PF01590"/>
    </source>
</evidence>
<keyword evidence="2" id="KW-0418">Kinase</keyword>
<feature type="domain" description="GAF" evidence="1">
    <location>
        <begin position="13"/>
        <end position="139"/>
    </location>
</feature>
<dbReference type="RefSeq" id="WP_008045450.1">
    <property type="nucleotide sequence ID" value="NZ_CH724152.1"/>
</dbReference>
<dbReference type="STRING" id="314283.MED297_07506"/>
<dbReference type="SUPFAM" id="SSF55781">
    <property type="entry name" value="GAF domain-like"/>
    <property type="match status" value="1"/>
</dbReference>
<dbReference type="InterPro" id="IPR003018">
    <property type="entry name" value="GAF"/>
</dbReference>
<dbReference type="Gene3D" id="3.30.450.40">
    <property type="match status" value="1"/>
</dbReference>
<dbReference type="Proteomes" id="UP000005953">
    <property type="component" value="Unassembled WGS sequence"/>
</dbReference>
<dbReference type="Pfam" id="PF01590">
    <property type="entry name" value="GAF"/>
    <property type="match status" value="1"/>
</dbReference>